<reference evidence="2" key="1">
    <citation type="journal article" date="2023" name="Nat. Plants">
        <title>Single-cell RNA sequencing provides a high-resolution roadmap for understanding the multicellular compartmentation of specialized metabolism.</title>
        <authorList>
            <person name="Sun S."/>
            <person name="Shen X."/>
            <person name="Li Y."/>
            <person name="Li Y."/>
            <person name="Wang S."/>
            <person name="Li R."/>
            <person name="Zhang H."/>
            <person name="Shen G."/>
            <person name="Guo B."/>
            <person name="Wei J."/>
            <person name="Xu J."/>
            <person name="St-Pierre B."/>
            <person name="Chen S."/>
            <person name="Sun C."/>
        </authorList>
    </citation>
    <scope>NUCLEOTIDE SEQUENCE [LARGE SCALE GENOMIC DNA]</scope>
</reference>
<protein>
    <submittedName>
        <fullName evidence="1">Uncharacterized protein</fullName>
    </submittedName>
</protein>
<sequence>MFTGKRPTDNIFKDGLDLHNFVDKMNFPEQVMMITYPSLGEETRRVLEPGDHIVIRVNNNDRDLIESLVSIFRIGIKCSSTLPKDRMNMNEAVRELFHIKIALFGS</sequence>
<keyword evidence="2" id="KW-1185">Reference proteome</keyword>
<proteinExistence type="predicted"/>
<accession>A0ACC0B9R8</accession>
<comment type="caution">
    <text evidence="1">The sequence shown here is derived from an EMBL/GenBank/DDBJ whole genome shotgun (WGS) entry which is preliminary data.</text>
</comment>
<evidence type="ECO:0000313" key="2">
    <source>
        <dbReference type="Proteomes" id="UP001060085"/>
    </source>
</evidence>
<dbReference type="Proteomes" id="UP001060085">
    <property type="component" value="Linkage Group LG04"/>
</dbReference>
<organism evidence="1 2">
    <name type="scientific">Catharanthus roseus</name>
    <name type="common">Madagascar periwinkle</name>
    <name type="synonym">Vinca rosea</name>
    <dbReference type="NCBI Taxonomy" id="4058"/>
    <lineage>
        <taxon>Eukaryota</taxon>
        <taxon>Viridiplantae</taxon>
        <taxon>Streptophyta</taxon>
        <taxon>Embryophyta</taxon>
        <taxon>Tracheophyta</taxon>
        <taxon>Spermatophyta</taxon>
        <taxon>Magnoliopsida</taxon>
        <taxon>eudicotyledons</taxon>
        <taxon>Gunneridae</taxon>
        <taxon>Pentapetalae</taxon>
        <taxon>asterids</taxon>
        <taxon>lamiids</taxon>
        <taxon>Gentianales</taxon>
        <taxon>Apocynaceae</taxon>
        <taxon>Rauvolfioideae</taxon>
        <taxon>Vinceae</taxon>
        <taxon>Catharanthinae</taxon>
        <taxon>Catharanthus</taxon>
    </lineage>
</organism>
<evidence type="ECO:0000313" key="1">
    <source>
        <dbReference type="EMBL" id="KAI5669386.1"/>
    </source>
</evidence>
<dbReference type="EMBL" id="CM044704">
    <property type="protein sequence ID" value="KAI5669386.1"/>
    <property type="molecule type" value="Genomic_DNA"/>
</dbReference>
<name>A0ACC0B9R8_CATRO</name>
<gene>
    <name evidence="1" type="ORF">M9H77_19239</name>
</gene>